<dbReference type="InterPro" id="IPR006068">
    <property type="entry name" value="ATPase_P-typ_cation-transptr_C"/>
</dbReference>
<evidence type="ECO:0000256" key="9">
    <source>
        <dbReference type="ARBA" id="ARBA00022723"/>
    </source>
</evidence>
<dbReference type="Gene3D" id="3.40.1110.10">
    <property type="entry name" value="Calcium-transporting ATPase, cytoplasmic domain N"/>
    <property type="match status" value="2"/>
</dbReference>
<feature type="transmembrane region" description="Helical" evidence="17">
    <location>
        <begin position="1411"/>
        <end position="1430"/>
    </location>
</feature>
<dbReference type="InterPro" id="IPR059000">
    <property type="entry name" value="ATPase_P-type_domA"/>
</dbReference>
<evidence type="ECO:0000256" key="10">
    <source>
        <dbReference type="ARBA" id="ARBA00022741"/>
    </source>
</evidence>
<dbReference type="PROSITE" id="PS00154">
    <property type="entry name" value="ATPASE_E1_E2"/>
    <property type="match status" value="1"/>
</dbReference>
<evidence type="ECO:0000256" key="8">
    <source>
        <dbReference type="ARBA" id="ARBA00022692"/>
    </source>
</evidence>
<dbReference type="InterPro" id="IPR050510">
    <property type="entry name" value="Cation_transp_ATPase_P-type"/>
</dbReference>
<feature type="transmembrane region" description="Helical" evidence="17">
    <location>
        <begin position="1451"/>
        <end position="1470"/>
    </location>
</feature>
<sequence>MRYRDRFIRVYPGWIRTEVHGLQENKQMAERLTLHLLEIPGVHHVQACTITGRVRIQFDPQQTNAKQVCESIYDVEKMQDEWIKSSQEAAVTEEETVTKEEKEVEVQDVSLEVPEEFQQVLDRPSPSSIPLGLAVTAGGLTFLGAKQLIYGKSALARHPALFAMSGIVSVITGYPFLRRGFRQLSQNRRFNSDLILGTAAIGLGLMRENLLVLAGLSILQYIQWKRDQLEQADGFVNELEERYLSPAIRKYSEKIGKWAFPLAGVAWAVTRDPLCGLAVLLAANPRPTIVPAIAAWKQAETEVLQKGGWIPKNGSLAQLARTKTLLVEDTAQLFKPSYRDLQLLTNEEDPEQIWTVAASLLEKTKHPWKDYIYARAKQSKRTIRTAFSVKPESGGISGEINHVSYYFGNLAYLQKHRLSVDPYLLKLKRMQKNRTEAYCLVKKNGNQTECLGVIFQENNPPIRSFLSLRKKLKDCGWNIAILNNSLDMETEVLESYSIDTSWLYINDEGKEKWIAQLRERGEEVLLLTQDGNGSAIPVVRTDQLKQLPDYIQLSHEIDQRVHQQFKMTKLFNGTALALAIPFRVSAMMINLLADALSLVFLSRLKETKIPTPWLNQAALETAAAVQEKAECPCWHALSPQEVVTYFSVDEQAGLDEQKIQYLRQTFGWNQLDQKETSRWWKTYLKQFKEFTTLLLLSTTLLSFFTGDVFNGIAIGTILLANAAVGAIQEQKAEKVVEALNRYQAPMCRVIRNGKEQIINGKELVPGDLVCLEAGDRVPADIRLLQSYQLEVDESMLTGESLPVVKLSEPVTEDSPLAERNNMVFKGTCVSRGKGIGIVVATGMRTEMGKMLALMEGDSNESTPLQKEVTHISKIFVKGALAVAIAILGIGLIRGHTFSSMIATSITLAASAIPEGLPVTVTIALSAGIFRMAKKGALIRKLSALETLGRVSVICTDKTGTLTQNEMTVLAAATINKQWRVTGQGYSPNGSLISDEKESQGQKQDLEQLVKIASLCNNATLLEEEGKWKVQGDPTEGALLAFIQKTGLATHDQEKWKRVHEIPFDSAKGQMSVVCQEGESNCYLLTKGSVESILSVCRFVQMDGQVIPMTEEHQKHILKLNEKWAKKAMRVLAFAYRPVEWNGDCTEIEQQSIFVGMVGMMDPPKPDVKESIQEAHRLGVRVVMITGDHPITAGAIAEEVGIGQQPVIMTGQELDQLSDEELSTRIDQVSVFARVTPEHKLRIVRAYQRCKHIVAMTGDGVNDTPAVKQADIGIAMGQTGTEVTKEAADMVLQYDHFSSIVEGVKEGRTIISNIRKAVGCLLTGNLAEIIVTGTAVIAGMPVPLIPIHVLLMNLITDAVPAMVLAMNPGNKTKQTRLKKIADRELFTKVGIRGAMLGLGSLGLFVASRIGGASLPVAQTTAFATLVCGQLMQVFSWRQEGSDEKLKDWAKDRLLVGAMGISLLALLGAIYIPGLSSFFRTAPLGFNHWLQVFLVSGLATMGSKPIQWLVHSKEKQPHLHEAEVNAFAA</sequence>
<dbReference type="SUPFAM" id="SSF56784">
    <property type="entry name" value="HAD-like"/>
    <property type="match status" value="1"/>
</dbReference>
<feature type="transmembrane region" description="Helical" evidence="17">
    <location>
        <begin position="1384"/>
        <end position="1405"/>
    </location>
</feature>
<keyword evidence="8 17" id="KW-0812">Transmembrane</keyword>
<keyword evidence="10" id="KW-0547">Nucleotide-binding</keyword>
<dbReference type="GO" id="GO:0005886">
    <property type="term" value="C:plasma membrane"/>
    <property type="evidence" value="ECO:0007669"/>
    <property type="project" value="UniProtKB-SubCell"/>
</dbReference>
<evidence type="ECO:0000256" key="5">
    <source>
        <dbReference type="ARBA" id="ARBA00022475"/>
    </source>
</evidence>
<keyword evidence="7" id="KW-0106">Calcium</keyword>
<dbReference type="Gene3D" id="3.40.50.1000">
    <property type="entry name" value="HAD superfamily/HAD-like"/>
    <property type="match status" value="1"/>
</dbReference>
<dbReference type="SMART" id="SM00831">
    <property type="entry name" value="Cation_ATPase_N"/>
    <property type="match status" value="1"/>
</dbReference>
<dbReference type="SUPFAM" id="SSF81660">
    <property type="entry name" value="Metal cation-transporting ATPase, ATP-binding domain N"/>
    <property type="match status" value="1"/>
</dbReference>
<comment type="similarity">
    <text evidence="2">Belongs to the cation transport ATPase (P-type) (TC 3.A.3) family. Type IIA subfamily.</text>
</comment>
<dbReference type="SFLD" id="SFLDF00027">
    <property type="entry name" value="p-type_atpase"/>
    <property type="match status" value="1"/>
</dbReference>
<keyword evidence="5" id="KW-1003">Cell membrane</keyword>
<evidence type="ECO:0000256" key="12">
    <source>
        <dbReference type="ARBA" id="ARBA00022967"/>
    </source>
</evidence>
<dbReference type="InterPro" id="IPR008250">
    <property type="entry name" value="ATPase_P-typ_transduc_dom_A_sf"/>
</dbReference>
<dbReference type="PRINTS" id="PR00119">
    <property type="entry name" value="CATATPASE"/>
</dbReference>
<dbReference type="InterPro" id="IPR023298">
    <property type="entry name" value="ATPase_P-typ_TM_dom_sf"/>
</dbReference>
<evidence type="ECO:0000256" key="13">
    <source>
        <dbReference type="ARBA" id="ARBA00022989"/>
    </source>
</evidence>
<keyword evidence="14" id="KW-0406">Ion transport</keyword>
<keyword evidence="7" id="KW-0109">Calcium transport</keyword>
<keyword evidence="15 17" id="KW-0472">Membrane</keyword>
<dbReference type="FunFam" id="2.70.150.10:FF:000016">
    <property type="entry name" value="Calcium-transporting P-type ATPase putative"/>
    <property type="match status" value="1"/>
</dbReference>
<keyword evidence="12" id="KW-1278">Translocase</keyword>
<dbReference type="SUPFAM" id="SSF81665">
    <property type="entry name" value="Calcium ATPase, transmembrane domain M"/>
    <property type="match status" value="1"/>
</dbReference>
<dbReference type="Gene3D" id="3.30.70.100">
    <property type="match status" value="1"/>
</dbReference>
<dbReference type="NCBIfam" id="TIGR01494">
    <property type="entry name" value="ATPase_P-type"/>
    <property type="match status" value="2"/>
</dbReference>
<feature type="transmembrane region" description="Helical" evidence="17">
    <location>
        <begin position="904"/>
        <end position="929"/>
    </location>
</feature>
<keyword evidence="20" id="KW-1185">Reference proteome</keyword>
<feature type="transmembrane region" description="Helical" evidence="17">
    <location>
        <begin position="700"/>
        <end position="724"/>
    </location>
</feature>
<feature type="transmembrane region" description="Helical" evidence="17">
    <location>
        <begin position="194"/>
        <end position="219"/>
    </location>
</feature>
<feature type="transmembrane region" description="Helical" evidence="17">
    <location>
        <begin position="155"/>
        <end position="174"/>
    </location>
</feature>
<dbReference type="InterPro" id="IPR018303">
    <property type="entry name" value="ATPase_P-typ_P_site"/>
</dbReference>
<dbReference type="GO" id="GO:0046872">
    <property type="term" value="F:metal ion binding"/>
    <property type="evidence" value="ECO:0007669"/>
    <property type="project" value="UniProtKB-KW"/>
</dbReference>
<dbReference type="EC" id="7.2.2.10" evidence="3"/>
<comment type="catalytic activity">
    <reaction evidence="16">
        <text>Ca(2+)(in) + ATP + H2O = Ca(2+)(out) + ADP + phosphate + H(+)</text>
        <dbReference type="Rhea" id="RHEA:18105"/>
        <dbReference type="ChEBI" id="CHEBI:15377"/>
        <dbReference type="ChEBI" id="CHEBI:15378"/>
        <dbReference type="ChEBI" id="CHEBI:29108"/>
        <dbReference type="ChEBI" id="CHEBI:30616"/>
        <dbReference type="ChEBI" id="CHEBI:43474"/>
        <dbReference type="ChEBI" id="CHEBI:456216"/>
        <dbReference type="EC" id="7.2.2.10"/>
    </reaction>
</comment>
<dbReference type="GO" id="GO:0005524">
    <property type="term" value="F:ATP binding"/>
    <property type="evidence" value="ECO:0007669"/>
    <property type="project" value="UniProtKB-KW"/>
</dbReference>
<dbReference type="PANTHER" id="PTHR43294:SF21">
    <property type="entry name" value="CATION TRANSPORTING ATPASE"/>
    <property type="match status" value="1"/>
</dbReference>
<keyword evidence="6" id="KW-0597">Phosphoprotein</keyword>
<dbReference type="Proteomes" id="UP000199545">
    <property type="component" value="Unassembled WGS sequence"/>
</dbReference>
<dbReference type="SFLD" id="SFLDG00002">
    <property type="entry name" value="C1.7:_P-type_atpase_like"/>
    <property type="match status" value="1"/>
</dbReference>
<evidence type="ECO:0000256" key="6">
    <source>
        <dbReference type="ARBA" id="ARBA00022553"/>
    </source>
</evidence>
<dbReference type="InterPro" id="IPR023214">
    <property type="entry name" value="HAD_sf"/>
</dbReference>
<evidence type="ECO:0000256" key="16">
    <source>
        <dbReference type="ARBA" id="ARBA00048694"/>
    </source>
</evidence>
<evidence type="ECO:0000313" key="20">
    <source>
        <dbReference type="Proteomes" id="UP000199545"/>
    </source>
</evidence>
<dbReference type="PRINTS" id="PR00120">
    <property type="entry name" value="HATPASE"/>
</dbReference>
<feature type="transmembrane region" description="Helical" evidence="17">
    <location>
        <begin position="1343"/>
        <end position="1364"/>
    </location>
</feature>
<dbReference type="SFLD" id="SFLDS00003">
    <property type="entry name" value="Haloacid_Dehalogenase"/>
    <property type="match status" value="1"/>
</dbReference>
<evidence type="ECO:0000313" key="19">
    <source>
        <dbReference type="EMBL" id="SFJ06095.1"/>
    </source>
</evidence>
<gene>
    <name evidence="19" type="ORF">SAMN05421852_10459</name>
</gene>
<dbReference type="EMBL" id="FORR01000004">
    <property type="protein sequence ID" value="SFJ06095.1"/>
    <property type="molecule type" value="Genomic_DNA"/>
</dbReference>
<dbReference type="InterPro" id="IPR001757">
    <property type="entry name" value="P_typ_ATPase"/>
</dbReference>
<accession>A0A1I3NAD4</accession>
<evidence type="ECO:0000256" key="11">
    <source>
        <dbReference type="ARBA" id="ARBA00022840"/>
    </source>
</evidence>
<dbReference type="Pfam" id="PF00689">
    <property type="entry name" value="Cation_ATPase_C"/>
    <property type="match status" value="1"/>
</dbReference>
<evidence type="ECO:0000256" key="7">
    <source>
        <dbReference type="ARBA" id="ARBA00022568"/>
    </source>
</evidence>
<comment type="subcellular location">
    <subcellularLocation>
        <location evidence="1">Cell membrane</location>
        <topology evidence="1">Multi-pass membrane protein</topology>
    </subcellularLocation>
</comment>
<feature type="domain" description="Cation-transporting P-type ATPase N-terminal" evidence="18">
    <location>
        <begin position="633"/>
        <end position="707"/>
    </location>
</feature>
<dbReference type="Pfam" id="PF00690">
    <property type="entry name" value="Cation_ATPase_N"/>
    <property type="match status" value="1"/>
</dbReference>
<keyword evidence="11" id="KW-0067">ATP-binding</keyword>
<protein>
    <recommendedName>
        <fullName evidence="3">P-type Ca(2+) transporter</fullName>
        <ecNumber evidence="3">7.2.2.10</ecNumber>
    </recommendedName>
</protein>
<dbReference type="GO" id="GO:0016887">
    <property type="term" value="F:ATP hydrolysis activity"/>
    <property type="evidence" value="ECO:0007669"/>
    <property type="project" value="InterPro"/>
</dbReference>
<evidence type="ECO:0000256" key="14">
    <source>
        <dbReference type="ARBA" id="ARBA00023065"/>
    </source>
</evidence>
<organism evidence="19 20">
    <name type="scientific">Thermoflavimicrobium dichotomicum</name>
    <dbReference type="NCBI Taxonomy" id="46223"/>
    <lineage>
        <taxon>Bacteria</taxon>
        <taxon>Bacillati</taxon>
        <taxon>Bacillota</taxon>
        <taxon>Bacilli</taxon>
        <taxon>Bacillales</taxon>
        <taxon>Thermoactinomycetaceae</taxon>
        <taxon>Thermoflavimicrobium</taxon>
    </lineage>
</organism>
<evidence type="ECO:0000259" key="18">
    <source>
        <dbReference type="SMART" id="SM00831"/>
    </source>
</evidence>
<keyword evidence="13 17" id="KW-1133">Transmembrane helix</keyword>
<evidence type="ECO:0000256" key="1">
    <source>
        <dbReference type="ARBA" id="ARBA00004651"/>
    </source>
</evidence>
<dbReference type="InterPro" id="IPR036412">
    <property type="entry name" value="HAD-like_sf"/>
</dbReference>
<dbReference type="Gene3D" id="1.20.1110.10">
    <property type="entry name" value="Calcium-transporting ATPase, transmembrane domain"/>
    <property type="match status" value="1"/>
</dbReference>
<evidence type="ECO:0000256" key="17">
    <source>
        <dbReference type="SAM" id="Phobius"/>
    </source>
</evidence>
<reference evidence="19 20" key="1">
    <citation type="submission" date="2016-10" db="EMBL/GenBank/DDBJ databases">
        <authorList>
            <person name="de Groot N.N."/>
        </authorList>
    </citation>
    <scope>NUCLEOTIDE SEQUENCE [LARGE SCALE GENOMIC DNA]</scope>
    <source>
        <strain evidence="19 20">DSM 44778</strain>
    </source>
</reference>
<dbReference type="InterPro" id="IPR044492">
    <property type="entry name" value="P_typ_ATPase_HD_dom"/>
</dbReference>
<dbReference type="SUPFAM" id="SSF81653">
    <property type="entry name" value="Calcium ATPase, transduction domain A"/>
    <property type="match status" value="1"/>
</dbReference>
<keyword evidence="9" id="KW-0479">Metal-binding</keyword>
<name>A0A1I3NAD4_9BACL</name>
<keyword evidence="4" id="KW-0813">Transport</keyword>
<dbReference type="GO" id="GO:0005388">
    <property type="term" value="F:P-type calcium transporter activity"/>
    <property type="evidence" value="ECO:0007669"/>
    <property type="project" value="UniProtKB-EC"/>
</dbReference>
<evidence type="ECO:0000256" key="2">
    <source>
        <dbReference type="ARBA" id="ARBA00005675"/>
    </source>
</evidence>
<evidence type="ECO:0000256" key="15">
    <source>
        <dbReference type="ARBA" id="ARBA00023136"/>
    </source>
</evidence>
<feature type="transmembrane region" description="Helical" evidence="17">
    <location>
        <begin position="1316"/>
        <end position="1337"/>
    </location>
</feature>
<feature type="transmembrane region" description="Helical" evidence="17">
    <location>
        <begin position="874"/>
        <end position="892"/>
    </location>
</feature>
<dbReference type="PANTHER" id="PTHR43294">
    <property type="entry name" value="SODIUM/POTASSIUM-TRANSPORTING ATPASE SUBUNIT ALPHA"/>
    <property type="match status" value="1"/>
</dbReference>
<evidence type="ECO:0000256" key="4">
    <source>
        <dbReference type="ARBA" id="ARBA00022448"/>
    </source>
</evidence>
<dbReference type="STRING" id="46223.SAMN05421852_10459"/>
<dbReference type="Gene3D" id="2.70.150.10">
    <property type="entry name" value="Calcium-transporting ATPase, cytoplasmic transduction domain A"/>
    <property type="match status" value="1"/>
</dbReference>
<evidence type="ECO:0000256" key="3">
    <source>
        <dbReference type="ARBA" id="ARBA00012790"/>
    </source>
</evidence>
<dbReference type="Pfam" id="PF00122">
    <property type="entry name" value="E1-E2_ATPase"/>
    <property type="match status" value="1"/>
</dbReference>
<dbReference type="InterPro" id="IPR004014">
    <property type="entry name" value="ATPase_P-typ_cation-transptr_N"/>
</dbReference>
<dbReference type="Pfam" id="PF13246">
    <property type="entry name" value="Cation_ATPase"/>
    <property type="match status" value="1"/>
</dbReference>
<proteinExistence type="inferred from homology"/>
<dbReference type="InterPro" id="IPR023299">
    <property type="entry name" value="ATPase_P-typ_cyto_dom_N"/>
</dbReference>